<keyword evidence="4" id="KW-0804">Transcription</keyword>
<dbReference type="GO" id="GO:0003677">
    <property type="term" value="F:DNA binding"/>
    <property type="evidence" value="ECO:0007669"/>
    <property type="project" value="UniProtKB-KW"/>
</dbReference>
<evidence type="ECO:0000256" key="2">
    <source>
        <dbReference type="ARBA" id="ARBA00023015"/>
    </source>
</evidence>
<dbReference type="GO" id="GO:0000160">
    <property type="term" value="P:phosphorelay signal transduction system"/>
    <property type="evidence" value="ECO:0007669"/>
    <property type="project" value="InterPro"/>
</dbReference>
<sequence>MGDVVRVLIVDDDALVRHALRAFLASDDRIALVGEAADGSEIVELCTAVSPDVVLMDVRMPVVGGVEATRRVLRWNPRCRVIALTTFTTELTAIEVLRAGACGYLLKNSTPAEIIDAVLVAHTAHRVVSPAVQTPTISDAVRSRDPSLIRSTSLNDRERQVVVLIAAGLSNAEIAHALCFAEGTVKADIRHINRLWHVHNRLQIMLRATELGIVTI</sequence>
<dbReference type="PANTHER" id="PTHR43214:SF24">
    <property type="entry name" value="TRANSCRIPTIONAL REGULATORY PROTEIN NARL-RELATED"/>
    <property type="match status" value="1"/>
</dbReference>
<evidence type="ECO:0000313" key="8">
    <source>
        <dbReference type="EMBL" id="MCI4658975.1"/>
    </source>
</evidence>
<dbReference type="CDD" id="cd17535">
    <property type="entry name" value="REC_NarL-like"/>
    <property type="match status" value="1"/>
</dbReference>
<keyword evidence="2" id="KW-0805">Transcription regulation</keyword>
<dbReference type="PANTHER" id="PTHR43214">
    <property type="entry name" value="TWO-COMPONENT RESPONSE REGULATOR"/>
    <property type="match status" value="1"/>
</dbReference>
<proteinExistence type="predicted"/>
<dbReference type="SUPFAM" id="SSF52172">
    <property type="entry name" value="CheY-like"/>
    <property type="match status" value="1"/>
</dbReference>
<evidence type="ECO:0000256" key="4">
    <source>
        <dbReference type="ARBA" id="ARBA00023163"/>
    </source>
</evidence>
<evidence type="ECO:0000313" key="9">
    <source>
        <dbReference type="Proteomes" id="UP001165341"/>
    </source>
</evidence>
<dbReference type="PROSITE" id="PS50110">
    <property type="entry name" value="RESPONSE_REGULATORY"/>
    <property type="match status" value="1"/>
</dbReference>
<dbReference type="Pfam" id="PF00196">
    <property type="entry name" value="GerE"/>
    <property type="match status" value="1"/>
</dbReference>
<keyword evidence="1 5" id="KW-0597">Phosphoprotein</keyword>
<dbReference type="SMART" id="SM00421">
    <property type="entry name" value="HTH_LUXR"/>
    <property type="match status" value="1"/>
</dbReference>
<dbReference type="SUPFAM" id="SSF46894">
    <property type="entry name" value="C-terminal effector domain of the bipartite response regulators"/>
    <property type="match status" value="1"/>
</dbReference>
<keyword evidence="3" id="KW-0238">DNA-binding</keyword>
<dbReference type="EMBL" id="JALGAR010000004">
    <property type="protein sequence ID" value="MCI4658975.1"/>
    <property type="molecule type" value="Genomic_DNA"/>
</dbReference>
<evidence type="ECO:0000259" key="7">
    <source>
        <dbReference type="PROSITE" id="PS50110"/>
    </source>
</evidence>
<dbReference type="InterPro" id="IPR001789">
    <property type="entry name" value="Sig_transdc_resp-reg_receiver"/>
</dbReference>
<dbReference type="PROSITE" id="PS50043">
    <property type="entry name" value="HTH_LUXR_2"/>
    <property type="match status" value="1"/>
</dbReference>
<dbReference type="Gene3D" id="3.40.50.2300">
    <property type="match status" value="1"/>
</dbReference>
<feature type="domain" description="HTH luxR-type" evidence="6">
    <location>
        <begin position="147"/>
        <end position="212"/>
    </location>
</feature>
<dbReference type="Proteomes" id="UP001165341">
    <property type="component" value="Unassembled WGS sequence"/>
</dbReference>
<dbReference type="Pfam" id="PF00072">
    <property type="entry name" value="Response_reg"/>
    <property type="match status" value="1"/>
</dbReference>
<evidence type="ECO:0000256" key="1">
    <source>
        <dbReference type="ARBA" id="ARBA00022553"/>
    </source>
</evidence>
<dbReference type="InterPro" id="IPR011006">
    <property type="entry name" value="CheY-like_superfamily"/>
</dbReference>
<evidence type="ECO:0000256" key="5">
    <source>
        <dbReference type="PROSITE-ProRule" id="PRU00169"/>
    </source>
</evidence>
<dbReference type="GO" id="GO:0006355">
    <property type="term" value="P:regulation of DNA-templated transcription"/>
    <property type="evidence" value="ECO:0007669"/>
    <property type="project" value="InterPro"/>
</dbReference>
<reference evidence="8" key="1">
    <citation type="submission" date="2022-03" db="EMBL/GenBank/DDBJ databases">
        <title>Cryobacterium sp. nov. strain ZS14-85, isolated from Antarctic soil.</title>
        <authorList>
            <person name="Li J."/>
            <person name="Niu G."/>
        </authorList>
    </citation>
    <scope>NUCLEOTIDE SEQUENCE</scope>
    <source>
        <strain evidence="8">ZS14-85</strain>
    </source>
</reference>
<dbReference type="InterPro" id="IPR058245">
    <property type="entry name" value="NreC/VraR/RcsB-like_REC"/>
</dbReference>
<feature type="domain" description="Response regulatory" evidence="7">
    <location>
        <begin position="6"/>
        <end position="122"/>
    </location>
</feature>
<gene>
    <name evidence="8" type="ORF">MQH31_14280</name>
</gene>
<comment type="caution">
    <text evidence="8">The sequence shown here is derived from an EMBL/GenBank/DDBJ whole genome shotgun (WGS) entry which is preliminary data.</text>
</comment>
<dbReference type="PRINTS" id="PR00038">
    <property type="entry name" value="HTHLUXR"/>
</dbReference>
<evidence type="ECO:0000256" key="3">
    <source>
        <dbReference type="ARBA" id="ARBA00023125"/>
    </source>
</evidence>
<protein>
    <submittedName>
        <fullName evidence="8">Response regulator transcription factor</fullName>
    </submittedName>
</protein>
<dbReference type="InterPro" id="IPR016032">
    <property type="entry name" value="Sig_transdc_resp-reg_C-effctor"/>
</dbReference>
<dbReference type="SMART" id="SM00448">
    <property type="entry name" value="REC"/>
    <property type="match status" value="1"/>
</dbReference>
<dbReference type="CDD" id="cd06170">
    <property type="entry name" value="LuxR_C_like"/>
    <property type="match status" value="1"/>
</dbReference>
<dbReference type="RefSeq" id="WP_243012614.1">
    <property type="nucleotide sequence ID" value="NZ_JALGAR010000004.1"/>
</dbReference>
<organism evidence="8 9">
    <name type="scientific">Cryobacterium zhongshanensis</name>
    <dbReference type="NCBI Taxonomy" id="2928153"/>
    <lineage>
        <taxon>Bacteria</taxon>
        <taxon>Bacillati</taxon>
        <taxon>Actinomycetota</taxon>
        <taxon>Actinomycetes</taxon>
        <taxon>Micrococcales</taxon>
        <taxon>Microbacteriaceae</taxon>
        <taxon>Cryobacterium</taxon>
    </lineage>
</organism>
<accession>A0AA41QW11</accession>
<dbReference type="InterPro" id="IPR000792">
    <property type="entry name" value="Tscrpt_reg_LuxR_C"/>
</dbReference>
<evidence type="ECO:0000259" key="6">
    <source>
        <dbReference type="PROSITE" id="PS50043"/>
    </source>
</evidence>
<feature type="modified residue" description="4-aspartylphosphate" evidence="5">
    <location>
        <position position="57"/>
    </location>
</feature>
<keyword evidence="9" id="KW-1185">Reference proteome</keyword>
<name>A0AA41QW11_9MICO</name>
<dbReference type="AlphaFoldDB" id="A0AA41QW11"/>
<dbReference type="InterPro" id="IPR039420">
    <property type="entry name" value="WalR-like"/>
</dbReference>